<accession>A0A0F9JWI4</accession>
<protein>
    <submittedName>
        <fullName evidence="2">Uncharacterized protein</fullName>
    </submittedName>
</protein>
<keyword evidence="1" id="KW-0812">Transmembrane</keyword>
<comment type="caution">
    <text evidence="2">The sequence shown here is derived from an EMBL/GenBank/DDBJ whole genome shotgun (WGS) entry which is preliminary data.</text>
</comment>
<proteinExistence type="predicted"/>
<keyword evidence="1" id="KW-1133">Transmembrane helix</keyword>
<evidence type="ECO:0000313" key="2">
    <source>
        <dbReference type="EMBL" id="KKM14278.1"/>
    </source>
</evidence>
<dbReference type="AlphaFoldDB" id="A0A0F9JWI4"/>
<evidence type="ECO:0000256" key="1">
    <source>
        <dbReference type="SAM" id="Phobius"/>
    </source>
</evidence>
<keyword evidence="1" id="KW-0472">Membrane</keyword>
<sequence>MTFTPAFWVAIGFGVVGLVAAVLVLCLSVYFLRHQDDTLTRLRRISKRLEQGESETEVGTQRIGDINASIRAHFERGRKG</sequence>
<feature type="transmembrane region" description="Helical" evidence="1">
    <location>
        <begin position="6"/>
        <end position="32"/>
    </location>
</feature>
<name>A0A0F9JWI4_9ZZZZ</name>
<gene>
    <name evidence="2" type="ORF">LCGC14_1707720</name>
</gene>
<organism evidence="2">
    <name type="scientific">marine sediment metagenome</name>
    <dbReference type="NCBI Taxonomy" id="412755"/>
    <lineage>
        <taxon>unclassified sequences</taxon>
        <taxon>metagenomes</taxon>
        <taxon>ecological metagenomes</taxon>
    </lineage>
</organism>
<reference evidence="2" key="1">
    <citation type="journal article" date="2015" name="Nature">
        <title>Complex archaea that bridge the gap between prokaryotes and eukaryotes.</title>
        <authorList>
            <person name="Spang A."/>
            <person name="Saw J.H."/>
            <person name="Jorgensen S.L."/>
            <person name="Zaremba-Niedzwiedzka K."/>
            <person name="Martijn J."/>
            <person name="Lind A.E."/>
            <person name="van Eijk R."/>
            <person name="Schleper C."/>
            <person name="Guy L."/>
            <person name="Ettema T.J."/>
        </authorList>
    </citation>
    <scope>NUCLEOTIDE SEQUENCE</scope>
</reference>
<dbReference type="EMBL" id="LAZR01015183">
    <property type="protein sequence ID" value="KKM14278.1"/>
    <property type="molecule type" value="Genomic_DNA"/>
</dbReference>